<gene>
    <name evidence="3" type="ORF">ERX46_11290</name>
</gene>
<dbReference type="InterPro" id="IPR022409">
    <property type="entry name" value="PKD/Chitinase_dom"/>
</dbReference>
<dbReference type="Gene3D" id="2.60.40.1220">
    <property type="match status" value="2"/>
</dbReference>
<evidence type="ECO:0000313" key="3">
    <source>
        <dbReference type="EMBL" id="RYM33515.1"/>
    </source>
</evidence>
<sequence length="2529" mass="261326">MKNLILTGITLIFFAFLGKTQNCPSYSTVVSATGEACAGQNYSMTFENDGCNSEIYFNYNGNLLAGGSVDIISDFSGLSVYSETGTGAYSGTVGPLDPTVHGTEFTITTVNGTYTLTQNGVSVAVAVNQTRFFSLKPLISSATLTITTPSGNLTKTIDYCKDISIGVTLSNTQFCNTLNVALPWEIVCDQTNAVISSGTHNVVVYPEVPTNPNDLVDIVWDPVTCTWDVTANFDCDNNDIGTIFDISPAPSTVPANACVDGNQTFTVSYSGFAAGPDCCSTAGPKDPILLNTSSGATVVNSPFGGINNAGFVTFPPNNTGGSASSVSLNVAVNGYCFNHTDPSGIVSVYVDDIVVANYPFSTPIFSYGFDLTFMPWYDANSTIEVYIHPNTLDNGGNNTTYSPGTNCGALNPMEWSGSISATLDVEFEDSIGAGLTCTSDSIIAFTNCTPDDPILILETAAACNLNSTVAVTNFDNSLSYTFVPAGPIISGTGIISGAAGNYTVSAGNGSCAGDETFTIDPGIPIPSFTLSSTNPTVCAGTDGTITLSGLDNNTTYAISYDDGGAAVGPINITSNGSGEAVITGLSAGSYNNFSAELNGCTGNDNSTIGLSDPNGPTVDAGTPQTICAGSSATLTASGYPVGATITWDNGVTDGVPFIPLATQTYTVTVLLNGCSATDVVTITLTPQDIPTFNAIPNFCENTTAPSLQVLSNENISGTWNPTVIANTAGTTTYTFTPTAGLCAATVTLDVTVDPEPNPTINPVADLCISAASVTVVGNPAGGTFSGAGMTGDSFNPSTAGIGTHTITYTFTDGNGCTGSSTVDIVVNTNLDFTLTSTNPTVCGGSDGTVTIGGLSNNTNHIVSYDDNSVTVGPSVFISSASGEIVISGLNAGTYTDFYVEAGGCFRTDNTNINLSDPNAPTVDAGNAQTVCEGTAVTLTATNPNGAVISWDNGVTDGTPFTPATTQTYTVTASLNNCTAIDDVTITVNIQTVPTFNVATDFCVNNPPPTLPTISNENVNGTWSPAVVATTLGTSTYTFTPNAGECATNQTIDITVNPLPTPTIDPLADICEFAATVTLVGNPAGGVFSGPGVVGGDFDPSIAGLGTHTITYTYTDGNGCSADASTNVLVNTNIVFTVSFTEPTVCNGVDGTITLEGLDPSDVYDVSYFNGATVGPSVMNSNASGNIVLTGLNAGAYSDFEIIFNGCQGINNSSIVLDDPNAAAIDAGFDQVICPGNPVTLTAFNPDGAAIGWDNGVTDGVSFVPPVGVTVYTVTASLVNCISTDQVTITVPGSITGLNCPADLTASCNISQQPAYADFDAFLAAGGSISIPAGGVIDSTSFTLLSETTDGNTCAEVITRTYQITDACGVQVSCSQIITVNDLINPTGTAPADITVQCTADVPAIDPTTITDEADNCTANPLVVHVSDVLTGSACLETITRTYNISDDCGNDINVVQIITISDNTAPTGTAAAITVQCAGDVPAPDVAYITDEADNCTVNPIVTYVGDASDGNTCPEIITRTYNIEDDCGNNVDVIQTITINDDIAPTGTAPGPLVFQCIGDVPLPDATLITDEADNCTAIPTVTFAGDVSDGNTCPEVITRSYAIADGCGNNTIVTQTITINDDTNPTGTAPAAMAFQCMGDIPAADVTLITDEADNCTASPTVTHTGDVSDGNTCPQVITRTYNIADDCGNSIDVTQEFTINDDVFPTGTAPAAVAVQCFADIPAVDITSITDEADNCTVNPIVTHTGDVLDGNTCPLTVTRTYNIADDCGNSIDVTQLITVSDDILPTGTAPADLALQCITDVPAADVALITDEADNCTVAPTVTHVGDVSDGNTCPQVITRTYNIADDCGNNIDVVQTITITDDVLPTGTAPADLAVQCITDVPAADITSITDEADNCTVNPIITHTGDVSDGNTCPEVITRTYNIADDCGNNIDVVQTFTINDDTDPTATAPADINVACLADVPVGDPAAITDEADNCTVNPTVTFESDASDGNTCNGEEITRTYRITDDCGNFAEVTQTITIDAVAPAFTVSGTDPTTCLGTDGTIVIAGLDASSNYEVSYGGGASNSITTNAAGEYTITGLAEGTYIDFTVTEATCSECSTTENVTITLTDPLPPAVDAGADMQVCENESITLTALNPDAANISWNNGVTDGVAFVQPVGSTTYTVTAELANCFATDDVIVVVAPTPNVSGGMFTEVCEGEQVTLSGSGAATYVWDNGVVDGVPFTQPLGTETYTVTGTSIFGCVATAQVQVRVLPVPVVSFTSNTREGCAPEEINFISTTGGVSNQCTFTIGGNVVLTGCNVSNIFTEAGCYDVNLEVELTNGCSANETIIDYICVDDYPIADFSIDPEELSTFNNEIDFTNESIGAVTYDWSFGDNTYSNSINPIHEYSVLGNPAEFIYDVKLIAYSDLGCADSIIGELPFYEDLIYNIPNTFTPDGNLYNETFKPVFTSGFDPLEYNLKIYNRWGELIFESNDPAYGWDGSYGSSQTIYAPEGTYLWKVSFKKLKDDENVEIIGSVNLLR</sequence>
<accession>A0A4Q4KJY4</accession>
<comment type="caution">
    <text evidence="3">The sequence shown here is derived from an EMBL/GenBank/DDBJ whole genome shotgun (WGS) entry which is preliminary data.</text>
</comment>
<dbReference type="InterPro" id="IPR014755">
    <property type="entry name" value="Cu-Rt/internalin_Ig-like"/>
</dbReference>
<dbReference type="OrthoDB" id="599464at2"/>
<dbReference type="InterPro" id="IPR000601">
    <property type="entry name" value="PKD_dom"/>
</dbReference>
<feature type="domain" description="PKD" evidence="2">
    <location>
        <begin position="2375"/>
        <end position="2401"/>
    </location>
</feature>
<dbReference type="InterPro" id="IPR035986">
    <property type="entry name" value="PKD_dom_sf"/>
</dbReference>
<keyword evidence="1" id="KW-0732">Signal</keyword>
<dbReference type="SMART" id="SM00089">
    <property type="entry name" value="PKD"/>
    <property type="match status" value="2"/>
</dbReference>
<dbReference type="SUPFAM" id="SSF49299">
    <property type="entry name" value="PKD domain"/>
    <property type="match status" value="2"/>
</dbReference>
<dbReference type="Gene3D" id="2.60.40.10">
    <property type="entry name" value="Immunoglobulins"/>
    <property type="match status" value="2"/>
</dbReference>
<protein>
    <submittedName>
        <fullName evidence="3">Gliding motility-associated C-terminal domain-containing protein</fullName>
    </submittedName>
</protein>
<dbReference type="PROSITE" id="PS50093">
    <property type="entry name" value="PKD"/>
    <property type="match status" value="1"/>
</dbReference>
<reference evidence="3 4" key="1">
    <citation type="submission" date="2019-02" db="EMBL/GenBank/DDBJ databases">
        <title>Genome sequence of the sea-ice species Brumimicrobium glaciale.</title>
        <authorList>
            <person name="Bowman J.P."/>
        </authorList>
    </citation>
    <scope>NUCLEOTIDE SEQUENCE [LARGE SCALE GENOMIC DNA]</scope>
    <source>
        <strain evidence="3 4">IC156</strain>
    </source>
</reference>
<evidence type="ECO:0000313" key="4">
    <source>
        <dbReference type="Proteomes" id="UP000293952"/>
    </source>
</evidence>
<dbReference type="Pfam" id="PF13585">
    <property type="entry name" value="CHU_C"/>
    <property type="match status" value="1"/>
</dbReference>
<organism evidence="3 4">
    <name type="scientific">Brumimicrobium glaciale</name>
    <dbReference type="NCBI Taxonomy" id="200475"/>
    <lineage>
        <taxon>Bacteria</taxon>
        <taxon>Pseudomonadati</taxon>
        <taxon>Bacteroidota</taxon>
        <taxon>Flavobacteriia</taxon>
        <taxon>Flavobacteriales</taxon>
        <taxon>Crocinitomicaceae</taxon>
        <taxon>Brumimicrobium</taxon>
    </lineage>
</organism>
<proteinExistence type="predicted"/>
<dbReference type="Proteomes" id="UP000293952">
    <property type="component" value="Unassembled WGS sequence"/>
</dbReference>
<name>A0A4Q4KJY4_9FLAO</name>
<evidence type="ECO:0000259" key="2">
    <source>
        <dbReference type="PROSITE" id="PS50093"/>
    </source>
</evidence>
<keyword evidence="4" id="KW-1185">Reference proteome</keyword>
<dbReference type="Pfam" id="PF23237">
    <property type="entry name" value="HYR_4C"/>
    <property type="match status" value="1"/>
</dbReference>
<dbReference type="InterPro" id="IPR057078">
    <property type="entry name" value="HYR-4C"/>
</dbReference>
<dbReference type="EMBL" id="SETE01000004">
    <property type="protein sequence ID" value="RYM33515.1"/>
    <property type="molecule type" value="Genomic_DNA"/>
</dbReference>
<dbReference type="InterPro" id="IPR013783">
    <property type="entry name" value="Ig-like_fold"/>
</dbReference>
<dbReference type="RefSeq" id="WP_130093975.1">
    <property type="nucleotide sequence ID" value="NZ_SETE01000004.1"/>
</dbReference>
<evidence type="ECO:0000256" key="1">
    <source>
        <dbReference type="ARBA" id="ARBA00022729"/>
    </source>
</evidence>